<evidence type="ECO:0000256" key="5">
    <source>
        <dbReference type="ARBA" id="ARBA00023163"/>
    </source>
</evidence>
<dbReference type="SMART" id="SM00382">
    <property type="entry name" value="AAA"/>
    <property type="match status" value="1"/>
</dbReference>
<keyword evidence="1" id="KW-0547">Nucleotide-binding</keyword>
<name>A0A0M2SMR6_9STAP</name>
<dbReference type="SUPFAM" id="SSF52540">
    <property type="entry name" value="P-loop containing nucleoside triphosphate hydrolases"/>
    <property type="match status" value="1"/>
</dbReference>
<dbReference type="PROSITE" id="PS00676">
    <property type="entry name" value="SIGMA54_INTERACT_2"/>
    <property type="match status" value="1"/>
</dbReference>
<dbReference type="Gene3D" id="1.10.10.60">
    <property type="entry name" value="Homeodomain-like"/>
    <property type="match status" value="1"/>
</dbReference>
<dbReference type="Gene3D" id="3.30.450.20">
    <property type="entry name" value="PAS domain"/>
    <property type="match status" value="1"/>
</dbReference>
<dbReference type="SUPFAM" id="SSF55785">
    <property type="entry name" value="PYP-like sensor domain (PAS domain)"/>
    <property type="match status" value="1"/>
</dbReference>
<dbReference type="InterPro" id="IPR035965">
    <property type="entry name" value="PAS-like_dom_sf"/>
</dbReference>
<dbReference type="Gene3D" id="3.40.50.300">
    <property type="entry name" value="P-loop containing nucleotide triphosphate hydrolases"/>
    <property type="match status" value="1"/>
</dbReference>
<dbReference type="Pfam" id="PF13426">
    <property type="entry name" value="PAS_9"/>
    <property type="match status" value="1"/>
</dbReference>
<dbReference type="CDD" id="cd00130">
    <property type="entry name" value="PAS"/>
    <property type="match status" value="1"/>
</dbReference>
<dbReference type="InterPro" id="IPR058031">
    <property type="entry name" value="AAA_lid_NorR"/>
</dbReference>
<dbReference type="PANTHER" id="PTHR32071:SF57">
    <property type="entry name" value="C4-DICARBOXYLATE TRANSPORT TRANSCRIPTIONAL REGULATORY PROTEIN DCTD"/>
    <property type="match status" value="1"/>
</dbReference>
<dbReference type="GO" id="GO:0043565">
    <property type="term" value="F:sequence-specific DNA binding"/>
    <property type="evidence" value="ECO:0007669"/>
    <property type="project" value="InterPro"/>
</dbReference>
<proteinExistence type="predicted"/>
<evidence type="ECO:0000259" key="6">
    <source>
        <dbReference type="PROSITE" id="PS50045"/>
    </source>
</evidence>
<evidence type="ECO:0000256" key="2">
    <source>
        <dbReference type="ARBA" id="ARBA00022840"/>
    </source>
</evidence>
<dbReference type="Gene3D" id="1.10.8.60">
    <property type="match status" value="1"/>
</dbReference>
<evidence type="ECO:0000256" key="4">
    <source>
        <dbReference type="ARBA" id="ARBA00023125"/>
    </source>
</evidence>
<dbReference type="FunFam" id="3.40.50.300:FF:000006">
    <property type="entry name" value="DNA-binding transcriptional regulator NtrC"/>
    <property type="match status" value="1"/>
</dbReference>
<dbReference type="InterPro" id="IPR025662">
    <property type="entry name" value="Sigma_54_int_dom_ATP-bd_1"/>
</dbReference>
<dbReference type="EMBL" id="LAYZ01000024">
    <property type="protein sequence ID" value="KKK33890.1"/>
    <property type="molecule type" value="Genomic_DNA"/>
</dbReference>
<organism evidence="8 9">
    <name type="scientific">Salinicoccus sediminis</name>
    <dbReference type="NCBI Taxonomy" id="1432562"/>
    <lineage>
        <taxon>Bacteria</taxon>
        <taxon>Bacillati</taxon>
        <taxon>Bacillota</taxon>
        <taxon>Bacilli</taxon>
        <taxon>Bacillales</taxon>
        <taxon>Staphylococcaceae</taxon>
        <taxon>Salinicoccus</taxon>
    </lineage>
</organism>
<dbReference type="NCBIfam" id="TIGR00229">
    <property type="entry name" value="sensory_box"/>
    <property type="match status" value="1"/>
</dbReference>
<dbReference type="SMART" id="SM00091">
    <property type="entry name" value="PAS"/>
    <property type="match status" value="1"/>
</dbReference>
<dbReference type="PROSITE" id="PS50112">
    <property type="entry name" value="PAS"/>
    <property type="match status" value="1"/>
</dbReference>
<dbReference type="AlphaFoldDB" id="A0A0M2SMR6"/>
<dbReference type="InterPro" id="IPR009057">
    <property type="entry name" value="Homeodomain-like_sf"/>
</dbReference>
<evidence type="ECO:0000256" key="3">
    <source>
        <dbReference type="ARBA" id="ARBA00023015"/>
    </source>
</evidence>
<dbReference type="Pfam" id="PF25601">
    <property type="entry name" value="AAA_lid_14"/>
    <property type="match status" value="1"/>
</dbReference>
<evidence type="ECO:0000313" key="8">
    <source>
        <dbReference type="EMBL" id="KKK33890.1"/>
    </source>
</evidence>
<dbReference type="PROSITE" id="PS50045">
    <property type="entry name" value="SIGMA54_INTERACT_4"/>
    <property type="match status" value="1"/>
</dbReference>
<accession>A0A0M2SMR6</accession>
<reference evidence="8 9" key="1">
    <citation type="submission" date="2015-04" db="EMBL/GenBank/DDBJ databases">
        <title>Taxonomic description and genome sequence of Salinicoccus sediminis sp. nov., a novel hyper halotolerant bacterium isolated from marine sediment.</title>
        <authorList>
            <person name="Mathan Kumar R."/>
            <person name="Kaur G."/>
            <person name="Kumar N."/>
            <person name="Kumar A."/>
            <person name="Singh N.K."/>
            <person name="Kaur N."/>
            <person name="Mayilraj S."/>
        </authorList>
    </citation>
    <scope>NUCLEOTIDE SEQUENCE [LARGE SCALE GENOMIC DNA]</scope>
    <source>
        <strain evidence="8 9">SV-16</strain>
    </source>
</reference>
<keyword evidence="2" id="KW-0067">ATP-binding</keyword>
<evidence type="ECO:0000313" key="9">
    <source>
        <dbReference type="Proteomes" id="UP000034287"/>
    </source>
</evidence>
<dbReference type="InterPro" id="IPR002078">
    <property type="entry name" value="Sigma_54_int"/>
</dbReference>
<evidence type="ECO:0000259" key="7">
    <source>
        <dbReference type="PROSITE" id="PS50112"/>
    </source>
</evidence>
<sequence>MIIDTNISQTGAGVMEEKLFTYEEFQSLIDSSYDGIHITDDQGVTLFYNKACEEIEGIEKAEIIGRNVQEFVDSGVYPESITLEAIAQGERVNMFQNINDKLVMASATPFFNGDRMKGIIVNSRDITSLNTLQTELEHAKHINENYHLELEQLKYKEMDSDLVARDPAMEKIIKLVLRVAAVKSSVLIQGESGVGKGIIAHLIHKYGKESEQPFMKIDCGAITESLLETELFGYEKGAFMGADEAGKRGLLELADGGTLFLDEIGEISFSMQSKLLSVINDREITRVGGTGKVPIDVRIVAATNKNLERMVKEKQFREDLYYRLNVVPVRIPPLRERKDDIYPLIMKNLEKVNEKYGLDVEIDPLAVDILVDYHWPGNVRELENMIERLAVTASDDVIDFEHIPFEIKNARMESLAFLNTDDSYSLNDIMADFEKQILLNALDEDRNVGAMARTLKIDPTTVRRKLHKHGIDFGK</sequence>
<dbReference type="PROSITE" id="PS00675">
    <property type="entry name" value="SIGMA54_INTERACT_1"/>
    <property type="match status" value="1"/>
</dbReference>
<dbReference type="GO" id="GO:0006355">
    <property type="term" value="P:regulation of DNA-templated transcription"/>
    <property type="evidence" value="ECO:0007669"/>
    <property type="project" value="InterPro"/>
</dbReference>
<dbReference type="PROSITE" id="PS00688">
    <property type="entry name" value="SIGMA54_INTERACT_3"/>
    <property type="match status" value="1"/>
</dbReference>
<feature type="domain" description="PAS" evidence="7">
    <location>
        <begin position="21"/>
        <end position="80"/>
    </location>
</feature>
<dbReference type="InterPro" id="IPR027417">
    <property type="entry name" value="P-loop_NTPase"/>
</dbReference>
<dbReference type="PATRIC" id="fig|1432562.3.peg.1937"/>
<dbReference type="InterPro" id="IPR002197">
    <property type="entry name" value="HTH_Fis"/>
</dbReference>
<comment type="caution">
    <text evidence="8">The sequence shown here is derived from an EMBL/GenBank/DDBJ whole genome shotgun (WGS) entry which is preliminary data.</text>
</comment>
<keyword evidence="5" id="KW-0804">Transcription</keyword>
<dbReference type="STRING" id="1432562.WN59_09780"/>
<protein>
    <recommendedName>
        <fullName evidence="10">Transcriptional regulatory protein TyrR</fullName>
    </recommendedName>
</protein>
<gene>
    <name evidence="8" type="ORF">WN59_09780</name>
</gene>
<dbReference type="InterPro" id="IPR025943">
    <property type="entry name" value="Sigma_54_int_dom_ATP-bd_2"/>
</dbReference>
<dbReference type="CDD" id="cd00009">
    <property type="entry name" value="AAA"/>
    <property type="match status" value="1"/>
</dbReference>
<dbReference type="Pfam" id="PF00158">
    <property type="entry name" value="Sigma54_activat"/>
    <property type="match status" value="1"/>
</dbReference>
<keyword evidence="9" id="KW-1185">Reference proteome</keyword>
<dbReference type="InterPro" id="IPR025944">
    <property type="entry name" value="Sigma_54_int_dom_CS"/>
</dbReference>
<keyword evidence="3" id="KW-0805">Transcription regulation</keyword>
<dbReference type="InterPro" id="IPR000014">
    <property type="entry name" value="PAS"/>
</dbReference>
<dbReference type="SUPFAM" id="SSF46689">
    <property type="entry name" value="Homeodomain-like"/>
    <property type="match status" value="1"/>
</dbReference>
<evidence type="ECO:0008006" key="10">
    <source>
        <dbReference type="Google" id="ProtNLM"/>
    </source>
</evidence>
<feature type="domain" description="Sigma-54 factor interaction" evidence="6">
    <location>
        <begin position="162"/>
        <end position="391"/>
    </location>
</feature>
<dbReference type="Proteomes" id="UP000034287">
    <property type="component" value="Unassembled WGS sequence"/>
</dbReference>
<dbReference type="PANTHER" id="PTHR32071">
    <property type="entry name" value="TRANSCRIPTIONAL REGULATORY PROTEIN"/>
    <property type="match status" value="1"/>
</dbReference>
<dbReference type="Pfam" id="PF02954">
    <property type="entry name" value="HTH_8"/>
    <property type="match status" value="1"/>
</dbReference>
<dbReference type="InterPro" id="IPR003593">
    <property type="entry name" value="AAA+_ATPase"/>
</dbReference>
<dbReference type="GO" id="GO:0005524">
    <property type="term" value="F:ATP binding"/>
    <property type="evidence" value="ECO:0007669"/>
    <property type="project" value="UniProtKB-KW"/>
</dbReference>
<keyword evidence="4" id="KW-0238">DNA-binding</keyword>
<evidence type="ECO:0000256" key="1">
    <source>
        <dbReference type="ARBA" id="ARBA00022741"/>
    </source>
</evidence>